<keyword evidence="2" id="KW-1185">Reference proteome</keyword>
<dbReference type="EMBL" id="CAXAMN010023273">
    <property type="protein sequence ID" value="CAK9076429.1"/>
    <property type="molecule type" value="Genomic_DNA"/>
</dbReference>
<proteinExistence type="predicted"/>
<evidence type="ECO:0000313" key="1">
    <source>
        <dbReference type="EMBL" id="CAK9076429.1"/>
    </source>
</evidence>
<dbReference type="Proteomes" id="UP001642484">
    <property type="component" value="Unassembled WGS sequence"/>
</dbReference>
<protein>
    <submittedName>
        <fullName evidence="1">Uncharacterized protein</fullName>
    </submittedName>
</protein>
<accession>A0ABP0PN62</accession>
<name>A0ABP0PN62_9DINO</name>
<organism evidence="1 2">
    <name type="scientific">Durusdinium trenchii</name>
    <dbReference type="NCBI Taxonomy" id="1381693"/>
    <lineage>
        <taxon>Eukaryota</taxon>
        <taxon>Sar</taxon>
        <taxon>Alveolata</taxon>
        <taxon>Dinophyceae</taxon>
        <taxon>Suessiales</taxon>
        <taxon>Symbiodiniaceae</taxon>
        <taxon>Durusdinium</taxon>
    </lineage>
</organism>
<gene>
    <name evidence="1" type="ORF">CCMP2556_LOCUS37649</name>
</gene>
<sequence>MVVIGGGQVECPVLLEWLKLESVVSRAASKGVISLLRGNSIDRTTVCDNYELLKPLVANLGMRPSVKVLEDLVARFLFHCRPRGKPLPNSEEIKTESWVLRNMISVLASAARRPHVPRTSEFKELFEVIGIRLPSSDSLEPGVLAAY</sequence>
<comment type="caution">
    <text evidence="1">The sequence shown here is derived from an EMBL/GenBank/DDBJ whole genome shotgun (WGS) entry which is preliminary data.</text>
</comment>
<evidence type="ECO:0000313" key="2">
    <source>
        <dbReference type="Proteomes" id="UP001642484"/>
    </source>
</evidence>
<reference evidence="1 2" key="1">
    <citation type="submission" date="2024-02" db="EMBL/GenBank/DDBJ databases">
        <authorList>
            <person name="Chen Y."/>
            <person name="Shah S."/>
            <person name="Dougan E. K."/>
            <person name="Thang M."/>
            <person name="Chan C."/>
        </authorList>
    </citation>
    <scope>NUCLEOTIDE SEQUENCE [LARGE SCALE GENOMIC DNA]</scope>
</reference>